<feature type="compositionally biased region" description="Basic and acidic residues" evidence="1">
    <location>
        <begin position="252"/>
        <end position="264"/>
    </location>
</feature>
<feature type="region of interest" description="Disordered" evidence="1">
    <location>
        <begin position="1"/>
        <end position="30"/>
    </location>
</feature>
<feature type="compositionally biased region" description="Basic and acidic residues" evidence="1">
    <location>
        <begin position="208"/>
        <end position="227"/>
    </location>
</feature>
<feature type="region of interest" description="Disordered" evidence="1">
    <location>
        <begin position="203"/>
        <end position="227"/>
    </location>
</feature>
<sequence>MHRTRVLDRRTHVEPPAEQQRGNVRQRPRGRLCERLAGEQQAVLHETARADGRRRPGHVARRIDGSDRRVDARAAPVECARQGVGQRRVQTAGDDVQSEAQRRGRNDRPVANGNQAQQRRVITLRSCGEHPRQARLHVRVQVRPGDQCEELLLGRNPRRAPSGGRIEAHAGDRAAAQARRDGPEVSNRITRDPAAAAGRALLTQHSRQAREGVEQERIRSVGPDDRIEDQPVDMRRVAARVLLRDPGPVADSSERDPPDAQRDAQRLDVLNAVERAVEGCTRANAAHAARNHLGRHGIETAQALDRRAAQRS</sequence>
<feature type="region of interest" description="Disordered" evidence="1">
    <location>
        <begin position="81"/>
        <end position="118"/>
    </location>
</feature>
<evidence type="ECO:0000256" key="1">
    <source>
        <dbReference type="SAM" id="MobiDB-lite"/>
    </source>
</evidence>
<feature type="compositionally biased region" description="Basic and acidic residues" evidence="1">
    <location>
        <begin position="1"/>
        <end position="15"/>
    </location>
</feature>
<feature type="region of interest" description="Disordered" evidence="1">
    <location>
        <begin position="290"/>
        <end position="312"/>
    </location>
</feature>
<gene>
    <name evidence="2" type="ORF">UFOPK3423_00999</name>
</gene>
<proteinExistence type="predicted"/>
<protein>
    <submittedName>
        <fullName evidence="2">Unannotated protein</fullName>
    </submittedName>
</protein>
<accession>A0A6J7E1G7</accession>
<dbReference type="EMBL" id="CAFBLQ010000103">
    <property type="protein sequence ID" value="CAB4875828.1"/>
    <property type="molecule type" value="Genomic_DNA"/>
</dbReference>
<evidence type="ECO:0000313" key="2">
    <source>
        <dbReference type="EMBL" id="CAB4875828.1"/>
    </source>
</evidence>
<feature type="region of interest" description="Disordered" evidence="1">
    <location>
        <begin position="154"/>
        <end position="189"/>
    </location>
</feature>
<organism evidence="2">
    <name type="scientific">freshwater metagenome</name>
    <dbReference type="NCBI Taxonomy" id="449393"/>
    <lineage>
        <taxon>unclassified sequences</taxon>
        <taxon>metagenomes</taxon>
        <taxon>ecological metagenomes</taxon>
    </lineage>
</organism>
<feature type="compositionally biased region" description="Basic and acidic residues" evidence="1">
    <location>
        <begin position="166"/>
        <end position="183"/>
    </location>
</feature>
<dbReference type="AlphaFoldDB" id="A0A6J7E1G7"/>
<reference evidence="2" key="1">
    <citation type="submission" date="2020-05" db="EMBL/GenBank/DDBJ databases">
        <authorList>
            <person name="Chiriac C."/>
            <person name="Salcher M."/>
            <person name="Ghai R."/>
            <person name="Kavagutti S V."/>
        </authorList>
    </citation>
    <scope>NUCLEOTIDE SEQUENCE</scope>
</reference>
<feature type="region of interest" description="Disordered" evidence="1">
    <location>
        <begin position="243"/>
        <end position="264"/>
    </location>
</feature>
<name>A0A6J7E1G7_9ZZZZ</name>